<dbReference type="Gene3D" id="1.50.10.100">
    <property type="entry name" value="Chondroitin AC/alginate lyase"/>
    <property type="match status" value="1"/>
</dbReference>
<comment type="caution">
    <text evidence="5">The sequence shown here is derived from an EMBL/GenBank/DDBJ whole genome shotgun (WGS) entry which is preliminary data.</text>
</comment>
<accession>A0A098LTN4</accession>
<reference evidence="6" key="1">
    <citation type="journal article" date="2014" name="Genome Announc.">
        <title>Draft Genome Sequence of Marine Flavobacterium Jejuia pallidilutea Strain 11shimoA1 and Pigmentation Mutants.</title>
        <authorList>
            <person name="Takatani N."/>
            <person name="Nakanishi M."/>
            <person name="Meirelles P."/>
            <person name="Mino S."/>
            <person name="Suda W."/>
            <person name="Oshima K."/>
            <person name="Hattori M."/>
            <person name="Ohkuma M."/>
            <person name="Hosokawa M."/>
            <person name="Miyashita K."/>
            <person name="Thompson F.L."/>
            <person name="Niwa A."/>
            <person name="Sawabe T."/>
            <person name="Sawabe T."/>
        </authorList>
    </citation>
    <scope>NUCLEOTIDE SEQUENCE [LARGE SCALE GENOMIC DNA]</scope>
    <source>
        <strain evidence="6">JCM 19538</strain>
    </source>
</reference>
<proteinExistence type="predicted"/>
<feature type="domain" description="Alginate lyase" evidence="4">
    <location>
        <begin position="88"/>
        <end position="368"/>
    </location>
</feature>
<dbReference type="AlphaFoldDB" id="A0A098LTN4"/>
<evidence type="ECO:0000313" key="6">
    <source>
        <dbReference type="Proteomes" id="UP000030184"/>
    </source>
</evidence>
<dbReference type="GO" id="GO:0016829">
    <property type="term" value="F:lyase activity"/>
    <property type="evidence" value="ECO:0007669"/>
    <property type="project" value="UniProtKB-KW"/>
</dbReference>
<dbReference type="Pfam" id="PF05426">
    <property type="entry name" value="Alginate_lyase"/>
    <property type="match status" value="1"/>
</dbReference>
<evidence type="ECO:0000313" key="5">
    <source>
        <dbReference type="EMBL" id="GAL89753.1"/>
    </source>
</evidence>
<keyword evidence="2" id="KW-0456">Lyase</keyword>
<keyword evidence="1 3" id="KW-0732">Signal</keyword>
<dbReference type="InterPro" id="IPR008397">
    <property type="entry name" value="Alginate_lyase_dom"/>
</dbReference>
<evidence type="ECO:0000256" key="1">
    <source>
        <dbReference type="ARBA" id="ARBA00022729"/>
    </source>
</evidence>
<organism evidence="5 6">
    <name type="scientific">Jejuia pallidilutea</name>
    <dbReference type="NCBI Taxonomy" id="504487"/>
    <lineage>
        <taxon>Bacteria</taxon>
        <taxon>Pseudomonadati</taxon>
        <taxon>Bacteroidota</taxon>
        <taxon>Flavobacteriia</taxon>
        <taxon>Flavobacteriales</taxon>
        <taxon>Flavobacteriaceae</taxon>
        <taxon>Jejuia</taxon>
    </lineage>
</organism>
<feature type="chain" id="PRO_5001944809" evidence="3">
    <location>
        <begin position="26"/>
        <end position="418"/>
    </location>
</feature>
<dbReference type="EMBL" id="BBNY01000053">
    <property type="protein sequence ID" value="GAL89753.1"/>
    <property type="molecule type" value="Genomic_DNA"/>
</dbReference>
<keyword evidence="6" id="KW-1185">Reference proteome</keyword>
<feature type="signal peptide" evidence="3">
    <location>
        <begin position="1"/>
        <end position="25"/>
    </location>
</feature>
<evidence type="ECO:0000256" key="3">
    <source>
        <dbReference type="SAM" id="SignalP"/>
    </source>
</evidence>
<dbReference type="SUPFAM" id="SSF48230">
    <property type="entry name" value="Chondroitin AC/alginate lyase"/>
    <property type="match status" value="1"/>
</dbReference>
<gene>
    <name evidence="5" type="ORF">JCM19538_3230</name>
</gene>
<evidence type="ECO:0000256" key="2">
    <source>
        <dbReference type="ARBA" id="ARBA00023239"/>
    </source>
</evidence>
<dbReference type="GO" id="GO:0042597">
    <property type="term" value="C:periplasmic space"/>
    <property type="evidence" value="ECO:0007669"/>
    <property type="project" value="InterPro"/>
</dbReference>
<evidence type="ECO:0000259" key="4">
    <source>
        <dbReference type="Pfam" id="PF05426"/>
    </source>
</evidence>
<protein>
    <submittedName>
        <fullName evidence="5">Probable exported protein YPO3473</fullName>
    </submittedName>
</protein>
<dbReference type="InterPro" id="IPR008929">
    <property type="entry name" value="Chondroitin_lyas"/>
</dbReference>
<dbReference type="Proteomes" id="UP000030184">
    <property type="component" value="Unassembled WGS sequence"/>
</dbReference>
<sequence length="418" mass="47645">MGINTSKFKAIYLWCLLFGIYAAEAQQTTPSHKLDYNLETNTKNPKLTVLDYNSLLEVKAKLHTSQFYKAYENLLTKANNALTEGVFSVTQKTQVPPSGDKHDYITYGPYWWPDPNKPDGLPWIRRDGEINPLTRKGNIDFEVKDAMFNNTTALSLAYFFSDKKEYANKTLELLKVWFLNEDTKMNPNLNFAQGIPGKNTGRGIGIIEFAGITNIITAIEILEINNIMDAKTSKGLRTWFTDYIHWLQTSKNGVFEKNTKNNHAVYYDMQVVSILMFLNRNEEAKKILEEVKTKRVATQIAPDGKQPHELARTKALSYSTMNLKGFTQLAFLGKKLEVDLWGYEEKNGASIVKAYEFLKPFAIGEKEWEYPQITSLDKAKKSLKQLFAKAGAQFNNKEYCKIGTNGNTKATSLLFYCN</sequence>
<name>A0A098LTN4_9FLAO</name>